<evidence type="ECO:0000313" key="1">
    <source>
        <dbReference type="EnsemblPlants" id="PGSC0003DMT400097486"/>
    </source>
</evidence>
<dbReference type="AlphaFoldDB" id="M1E0R1"/>
<sequence>MESSLFRGHLSTFVKLELAFEEYGLRNKARTLTSKKKQVSLRIAKSIRCVAEWPIRPPKVPVCQALKERTKLAMEMSSQRFVE</sequence>
<dbReference type="PaxDb" id="4113-PGSC0003DMT400097486"/>
<reference evidence="1" key="2">
    <citation type="submission" date="2015-06" db="UniProtKB">
        <authorList>
            <consortium name="EnsemblPlants"/>
        </authorList>
    </citation>
    <scope>IDENTIFICATION</scope>
    <source>
        <strain evidence="1">DM1-3 516 R44</strain>
    </source>
</reference>
<dbReference type="Gramene" id="PGSC0003DMT400097486">
    <property type="protein sequence ID" value="PGSC0003DMT400097486"/>
    <property type="gene ID" value="PGSC0003DMG400047057"/>
</dbReference>
<accession>M1E0R1</accession>
<organism evidence="1 2">
    <name type="scientific">Solanum tuberosum</name>
    <name type="common">Potato</name>
    <dbReference type="NCBI Taxonomy" id="4113"/>
    <lineage>
        <taxon>Eukaryota</taxon>
        <taxon>Viridiplantae</taxon>
        <taxon>Streptophyta</taxon>
        <taxon>Embryophyta</taxon>
        <taxon>Tracheophyta</taxon>
        <taxon>Spermatophyta</taxon>
        <taxon>Magnoliopsida</taxon>
        <taxon>eudicotyledons</taxon>
        <taxon>Gunneridae</taxon>
        <taxon>Pentapetalae</taxon>
        <taxon>asterids</taxon>
        <taxon>lamiids</taxon>
        <taxon>Solanales</taxon>
        <taxon>Solanaceae</taxon>
        <taxon>Solanoideae</taxon>
        <taxon>Solaneae</taxon>
        <taxon>Solanum</taxon>
    </lineage>
</organism>
<keyword evidence="2" id="KW-1185">Reference proteome</keyword>
<evidence type="ECO:0000313" key="2">
    <source>
        <dbReference type="Proteomes" id="UP000011115"/>
    </source>
</evidence>
<dbReference type="Proteomes" id="UP000011115">
    <property type="component" value="Unassembled WGS sequence"/>
</dbReference>
<proteinExistence type="predicted"/>
<protein>
    <submittedName>
        <fullName evidence="1">Uncharacterized protein</fullName>
    </submittedName>
</protein>
<reference evidence="2" key="1">
    <citation type="journal article" date="2011" name="Nature">
        <title>Genome sequence and analysis of the tuber crop potato.</title>
        <authorList>
            <consortium name="The Potato Genome Sequencing Consortium"/>
        </authorList>
    </citation>
    <scope>NUCLEOTIDE SEQUENCE [LARGE SCALE GENOMIC DNA]</scope>
    <source>
        <strain evidence="2">cv. DM1-3 516 R44</strain>
    </source>
</reference>
<name>M1E0R1_SOLTU</name>
<dbReference type="InParanoid" id="M1E0R1"/>
<dbReference type="EnsemblPlants" id="PGSC0003DMT400097486">
    <property type="protein sequence ID" value="PGSC0003DMT400097486"/>
    <property type="gene ID" value="PGSC0003DMG400047057"/>
</dbReference>
<dbReference type="HOGENOM" id="CLU_2547045_0_0_1"/>